<dbReference type="Pfam" id="PF07508">
    <property type="entry name" value="Recombinase"/>
    <property type="match status" value="1"/>
</dbReference>
<protein>
    <submittedName>
        <fullName evidence="5">Recombinase</fullName>
    </submittedName>
</protein>
<gene>
    <name evidence="5" type="ORF">GCM10018781_76040</name>
</gene>
<comment type="caution">
    <text evidence="5">The sequence shown here is derived from an EMBL/GenBank/DDBJ whole genome shotgun (WGS) entry which is preliminary data.</text>
</comment>
<dbReference type="Gene3D" id="3.40.50.1390">
    <property type="entry name" value="Resolvase, N-terminal catalytic domain"/>
    <property type="match status" value="1"/>
</dbReference>
<dbReference type="InterPro" id="IPR050639">
    <property type="entry name" value="SSR_resolvase"/>
</dbReference>
<dbReference type="InterPro" id="IPR038109">
    <property type="entry name" value="DNA_bind_recomb_sf"/>
</dbReference>
<dbReference type="PANTHER" id="PTHR30461:SF2">
    <property type="entry name" value="SERINE RECOMBINASE PINE-RELATED"/>
    <property type="match status" value="1"/>
</dbReference>
<dbReference type="Pfam" id="PF00239">
    <property type="entry name" value="Resolvase"/>
    <property type="match status" value="1"/>
</dbReference>
<dbReference type="GO" id="GO:0000150">
    <property type="term" value="F:DNA strand exchange activity"/>
    <property type="evidence" value="ECO:0007669"/>
    <property type="project" value="InterPro"/>
</dbReference>
<keyword evidence="2" id="KW-0233">DNA recombination</keyword>
<evidence type="ECO:0000313" key="6">
    <source>
        <dbReference type="Proteomes" id="UP000617734"/>
    </source>
</evidence>
<sequence>MALPVREGGRALTSPAKAGPTGGTYRDEGISGSLDAADRPDLKRLMADAAHVPRPFDVVVVNEGRTIGRTGRAFWRWAWALEDMGIFVAIVDADIDSTTVEGRREMRRQADRAEAEYQTIRTRTQSGLQEKAQVEDSPHIGGRPPYGYRIHDKGRKGNSHLVVAEDEAATIRRVFSMMVTENLTLRQIAIRLHAEGIKCRSGVPWSSANLRDRILSRAVLDGEMIFRGDHAQIDANGKPVRGESIAIALPRILTEDQADRLRAAAAERARKSGRRRSAYPLTGRLISLCNTPCTGASNETMAHGRRNYRCNGKFERIPGQRTCDCSYLAADPIEARVWSEVVTLLGNVKGLGTPTPERVDMTGGSQTAHAHRIADLDRQINGMNAAIAAVRVASAKQQQSADALTAATKALREEVELLVEMRAEAAAWLGEIEDFRPRAVNLLEITKLTRDQLAAMTLEEQAEILALLHVKVTVEGPVPLRRTGMKCTVEAWYRAAKLDVPASDLSDDEWRLIAPLLPKGRNGRVRRSVEAIFAKARRGVPWPALRAEYGSTSTASQHFNVWSANGTWERINAVLADVTRVPLPELDLVPPIRIEARIDQRVMLITQESFRTEQ</sequence>
<evidence type="ECO:0000313" key="5">
    <source>
        <dbReference type="EMBL" id="GHE25072.1"/>
    </source>
</evidence>
<dbReference type="InterPro" id="IPR006119">
    <property type="entry name" value="Resolv_N"/>
</dbReference>
<dbReference type="InterPro" id="IPR036162">
    <property type="entry name" value="Resolvase-like_N_sf"/>
</dbReference>
<dbReference type="GO" id="GO:0003677">
    <property type="term" value="F:DNA binding"/>
    <property type="evidence" value="ECO:0007669"/>
    <property type="project" value="UniProtKB-KW"/>
</dbReference>
<proteinExistence type="predicted"/>
<reference evidence="5" key="1">
    <citation type="journal article" date="2014" name="Int. J. Syst. Evol. Microbiol.">
        <title>Complete genome sequence of Corynebacterium casei LMG S-19264T (=DSM 44701T), isolated from a smear-ripened cheese.</title>
        <authorList>
            <consortium name="US DOE Joint Genome Institute (JGI-PGF)"/>
            <person name="Walter F."/>
            <person name="Albersmeier A."/>
            <person name="Kalinowski J."/>
            <person name="Ruckert C."/>
        </authorList>
    </citation>
    <scope>NUCLEOTIDE SEQUENCE</scope>
    <source>
        <strain evidence="5">JCM 4646</strain>
    </source>
</reference>
<evidence type="ECO:0000256" key="3">
    <source>
        <dbReference type="SAM" id="MobiDB-lite"/>
    </source>
</evidence>
<evidence type="ECO:0000256" key="1">
    <source>
        <dbReference type="ARBA" id="ARBA00023125"/>
    </source>
</evidence>
<accession>A0A918YU23</accession>
<keyword evidence="6" id="KW-1185">Reference proteome</keyword>
<dbReference type="Gene3D" id="3.90.1750.20">
    <property type="entry name" value="Putative Large Serine Recombinase, Chain B, Domain 2"/>
    <property type="match status" value="1"/>
</dbReference>
<evidence type="ECO:0000256" key="2">
    <source>
        <dbReference type="ARBA" id="ARBA00023172"/>
    </source>
</evidence>
<organism evidence="5 6">
    <name type="scientific">Kitasatospora indigofera</name>
    <dbReference type="NCBI Taxonomy" id="67307"/>
    <lineage>
        <taxon>Bacteria</taxon>
        <taxon>Bacillati</taxon>
        <taxon>Actinomycetota</taxon>
        <taxon>Actinomycetes</taxon>
        <taxon>Kitasatosporales</taxon>
        <taxon>Streptomycetaceae</taxon>
        <taxon>Kitasatospora</taxon>
    </lineage>
</organism>
<dbReference type="Pfam" id="PF13340">
    <property type="entry name" value="DUF4096"/>
    <property type="match status" value="1"/>
</dbReference>
<reference evidence="5" key="2">
    <citation type="submission" date="2020-09" db="EMBL/GenBank/DDBJ databases">
        <authorList>
            <person name="Sun Q."/>
            <person name="Ohkuma M."/>
        </authorList>
    </citation>
    <scope>NUCLEOTIDE SEQUENCE</scope>
    <source>
        <strain evidence="5">JCM 4646</strain>
    </source>
</reference>
<dbReference type="InterPro" id="IPR025161">
    <property type="entry name" value="IS402-like_dom"/>
</dbReference>
<dbReference type="Proteomes" id="UP000617734">
    <property type="component" value="Unassembled WGS sequence"/>
</dbReference>
<evidence type="ECO:0000259" key="4">
    <source>
        <dbReference type="PROSITE" id="PS51737"/>
    </source>
</evidence>
<name>A0A918YU23_9ACTN</name>
<feature type="domain" description="Recombinase" evidence="4">
    <location>
        <begin position="145"/>
        <end position="271"/>
    </location>
</feature>
<dbReference type="InterPro" id="IPR011109">
    <property type="entry name" value="DNA_bind_recombinase_dom"/>
</dbReference>
<dbReference type="PANTHER" id="PTHR30461">
    <property type="entry name" value="DNA-INVERTASE FROM LAMBDOID PROPHAGE"/>
    <property type="match status" value="1"/>
</dbReference>
<dbReference type="PROSITE" id="PS51737">
    <property type="entry name" value="RECOMBINASE_DNA_BIND"/>
    <property type="match status" value="1"/>
</dbReference>
<dbReference type="SUPFAM" id="SSF53041">
    <property type="entry name" value="Resolvase-like"/>
    <property type="match status" value="1"/>
</dbReference>
<keyword evidence="1" id="KW-0238">DNA-binding</keyword>
<dbReference type="EMBL" id="BNBO01000080">
    <property type="protein sequence ID" value="GHE25072.1"/>
    <property type="molecule type" value="Genomic_DNA"/>
</dbReference>
<feature type="region of interest" description="Disordered" evidence="3">
    <location>
        <begin position="1"/>
        <end position="34"/>
    </location>
</feature>
<dbReference type="AlphaFoldDB" id="A0A918YU23"/>